<dbReference type="EMBL" id="RCCE01000007">
    <property type="protein sequence ID" value="RLJ40644.1"/>
    <property type="molecule type" value="Genomic_DNA"/>
</dbReference>
<dbReference type="AlphaFoldDB" id="A0A497VNX4"/>
<comment type="caution">
    <text evidence="1">The sequence shown here is derived from an EMBL/GenBank/DDBJ whole genome shotgun (WGS) entry which is preliminary data.</text>
</comment>
<accession>A0A497VNX4</accession>
<evidence type="ECO:0000313" key="2">
    <source>
        <dbReference type="Proteomes" id="UP000269157"/>
    </source>
</evidence>
<dbReference type="Proteomes" id="UP000269157">
    <property type="component" value="Unassembled WGS sequence"/>
</dbReference>
<keyword evidence="2" id="KW-1185">Reference proteome</keyword>
<dbReference type="Pfam" id="PF05284">
    <property type="entry name" value="DUF736"/>
    <property type="match status" value="1"/>
</dbReference>
<name>A0A497VNX4_9RHOB</name>
<organism evidence="1 2">
    <name type="scientific">Litoreibacter meonggei</name>
    <dbReference type="NCBI Taxonomy" id="1049199"/>
    <lineage>
        <taxon>Bacteria</taxon>
        <taxon>Pseudomonadati</taxon>
        <taxon>Pseudomonadota</taxon>
        <taxon>Alphaproteobacteria</taxon>
        <taxon>Rhodobacterales</taxon>
        <taxon>Roseobacteraceae</taxon>
        <taxon>Litoreibacter</taxon>
    </lineage>
</organism>
<gene>
    <name evidence="1" type="ORF">BCF46_3716</name>
</gene>
<protein>
    <submittedName>
        <fullName evidence="1">Uncharacterized protein DUF736</fullName>
    </submittedName>
</protein>
<proteinExistence type="predicted"/>
<sequence length="169" mass="19189">MFLQLVFEDLCLRLRSRHPVELQQAEKPPSARLSPCGRTFRFSTCILHSIPSCLSPSKQRRRPMAIDGKITRTDDDAITGWIASLTFDVDITLTKNPHKTKETHPDFEITTRTPRNRIIRIGSAWEQTSQAGNDYLSLSVMVNGQQVRVNALRTEEDPEGEYRLVPLAA</sequence>
<dbReference type="OrthoDB" id="7819166at2"/>
<reference evidence="1 2" key="1">
    <citation type="submission" date="2018-10" db="EMBL/GenBank/DDBJ databases">
        <title>Genomic Encyclopedia of Archaeal and Bacterial Type Strains, Phase II (KMG-II): from individual species to whole genera.</title>
        <authorList>
            <person name="Goeker M."/>
        </authorList>
    </citation>
    <scope>NUCLEOTIDE SEQUENCE [LARGE SCALE GENOMIC DNA]</scope>
    <source>
        <strain evidence="1 2">DSM 29466</strain>
    </source>
</reference>
<evidence type="ECO:0000313" key="1">
    <source>
        <dbReference type="EMBL" id="RLJ40644.1"/>
    </source>
</evidence>
<dbReference type="InterPro" id="IPR007948">
    <property type="entry name" value="DUF736"/>
</dbReference>